<dbReference type="Pfam" id="PF07727">
    <property type="entry name" value="RVT_2"/>
    <property type="match status" value="1"/>
</dbReference>
<evidence type="ECO:0000259" key="1">
    <source>
        <dbReference type="Pfam" id="PF07727"/>
    </source>
</evidence>
<dbReference type="AlphaFoldDB" id="A0A225WW23"/>
<dbReference type="InterPro" id="IPR013103">
    <property type="entry name" value="RVT_2"/>
</dbReference>
<name>A0A225WW23_9STRA</name>
<dbReference type="OrthoDB" id="117560at2759"/>
<comment type="caution">
    <text evidence="2">The sequence shown here is derived from an EMBL/GenBank/DDBJ whole genome shotgun (WGS) entry which is preliminary data.</text>
</comment>
<protein>
    <submittedName>
        <fullName evidence="2">Retrotransposon Tca5 Polyprotein</fullName>
    </submittedName>
</protein>
<dbReference type="EMBL" id="NBNE01000177">
    <property type="protein sequence ID" value="OWZ21914.1"/>
    <property type="molecule type" value="Genomic_DNA"/>
</dbReference>
<proteinExistence type="predicted"/>
<accession>A0A225WW23</accession>
<evidence type="ECO:0000313" key="2">
    <source>
        <dbReference type="EMBL" id="OWZ21914.1"/>
    </source>
</evidence>
<evidence type="ECO:0000313" key="3">
    <source>
        <dbReference type="Proteomes" id="UP000198211"/>
    </source>
</evidence>
<organism evidence="2 3">
    <name type="scientific">Phytophthora megakarya</name>
    <dbReference type="NCBI Taxonomy" id="4795"/>
    <lineage>
        <taxon>Eukaryota</taxon>
        <taxon>Sar</taxon>
        <taxon>Stramenopiles</taxon>
        <taxon>Oomycota</taxon>
        <taxon>Peronosporomycetes</taxon>
        <taxon>Peronosporales</taxon>
        <taxon>Peronosporaceae</taxon>
        <taxon>Phytophthora</taxon>
    </lineage>
</organism>
<reference evidence="3" key="1">
    <citation type="submission" date="2017-03" db="EMBL/GenBank/DDBJ databases">
        <title>Phytopthora megakarya and P. palmivora, two closely related causual agents of cacao black pod achieved similar genome size and gene model numbers by different mechanisms.</title>
        <authorList>
            <person name="Ali S."/>
            <person name="Shao J."/>
            <person name="Larry D.J."/>
            <person name="Kronmiller B."/>
            <person name="Shen D."/>
            <person name="Strem M.D."/>
            <person name="Melnick R.L."/>
            <person name="Guiltinan M.J."/>
            <person name="Tyler B.M."/>
            <person name="Meinhardt L.W."/>
            <person name="Bailey B.A."/>
        </authorList>
    </citation>
    <scope>NUCLEOTIDE SEQUENCE [LARGE SCALE GENOMIC DNA]</scope>
    <source>
        <strain evidence="3">zdho120</strain>
    </source>
</reference>
<feature type="domain" description="Reverse transcriptase Ty1/copia-type" evidence="1">
    <location>
        <begin position="84"/>
        <end position="139"/>
    </location>
</feature>
<sequence length="140" mass="16175">MTRRSIETLEDNIVMKCHLNLAYLNEATRYNPDTWIMTMSLMQCMLIGAVNEILNPNTRSEALESDHAEGWAKAMDEEYNSLLQNETWELTYSSVVRIESVRLVLLISIFLGLERKHVDFATAFLNGELNDVVIYMEQPE</sequence>
<dbReference type="Proteomes" id="UP000198211">
    <property type="component" value="Unassembled WGS sequence"/>
</dbReference>
<keyword evidence="3" id="KW-1185">Reference proteome</keyword>
<gene>
    <name evidence="2" type="ORF">PHMEG_0003466</name>
</gene>